<proteinExistence type="predicted"/>
<comment type="caution">
    <text evidence="1">The sequence shown here is derived from an EMBL/GenBank/DDBJ whole genome shotgun (WGS) entry which is preliminary data.</text>
</comment>
<keyword evidence="2" id="KW-1185">Reference proteome</keyword>
<organism evidence="1 2">
    <name type="scientific">Patella caerulea</name>
    <name type="common">Rayed Mediterranean limpet</name>
    <dbReference type="NCBI Taxonomy" id="87958"/>
    <lineage>
        <taxon>Eukaryota</taxon>
        <taxon>Metazoa</taxon>
        <taxon>Spiralia</taxon>
        <taxon>Lophotrochozoa</taxon>
        <taxon>Mollusca</taxon>
        <taxon>Gastropoda</taxon>
        <taxon>Patellogastropoda</taxon>
        <taxon>Patelloidea</taxon>
        <taxon>Patellidae</taxon>
        <taxon>Patella</taxon>
    </lineage>
</organism>
<dbReference type="EMBL" id="JAZGQO010000021">
    <property type="protein sequence ID" value="KAK6166874.1"/>
    <property type="molecule type" value="Genomic_DNA"/>
</dbReference>
<sequence>MMSRRGKFVLLMSVLVSITLCVIILYDNPTLNLIQQYVPEGRIYGRDPNCKAYISANRIKNIKRLLSIKTTPEVEDHLHRLGYPNRNTTSGDVYIPDLPDPNIPVPRIPVIVAGASSNHFTEMQAMLHNIDTVLRPVYPNIKVILYDIGFTEAQRQAIIKYGRCKLRKFDFAKYPDHIKYLHSCAWKSIIIQEVLNEYKFTMYMDASIRLNSGSLTSSFNKVKELGILHHYARTYRITTNTYAKTFEYFNVEPCLLHGLFETGAGFNLVVKNNLYAYAIMRAWLTCCLQRYCVEPKGSKCQDACNSSKGYHNCHRFDQSALGIAISMTALNESHGIPRNLYTVRRGHKMDYFKKNSKGIIRPKPGGKTGH</sequence>
<name>A0AAN8GI22_PATCE</name>
<gene>
    <name evidence="1" type="ORF">SNE40_023485</name>
</gene>
<dbReference type="Proteomes" id="UP001347796">
    <property type="component" value="Unassembled WGS sequence"/>
</dbReference>
<reference evidence="1 2" key="1">
    <citation type="submission" date="2024-01" db="EMBL/GenBank/DDBJ databases">
        <title>The genome of the rayed Mediterranean limpet Patella caerulea (Linnaeus, 1758).</title>
        <authorList>
            <person name="Anh-Thu Weber A."/>
            <person name="Halstead-Nussloch G."/>
        </authorList>
    </citation>
    <scope>NUCLEOTIDE SEQUENCE [LARGE SCALE GENOMIC DNA]</scope>
    <source>
        <strain evidence="1">AATW-2023a</strain>
        <tissue evidence="1">Whole specimen</tissue>
    </source>
</reference>
<dbReference type="AlphaFoldDB" id="A0AAN8GI22"/>
<evidence type="ECO:0000313" key="1">
    <source>
        <dbReference type="EMBL" id="KAK6166874.1"/>
    </source>
</evidence>
<dbReference type="Pfam" id="PF07801">
    <property type="entry name" value="DUF1647"/>
    <property type="match status" value="1"/>
</dbReference>
<accession>A0AAN8GI22</accession>
<dbReference type="PANTHER" id="PTHR31389">
    <property type="entry name" value="LD39211P"/>
    <property type="match status" value="1"/>
</dbReference>
<evidence type="ECO:0000313" key="2">
    <source>
        <dbReference type="Proteomes" id="UP001347796"/>
    </source>
</evidence>
<protein>
    <submittedName>
        <fullName evidence="1">Uncharacterized protein</fullName>
    </submittedName>
</protein>
<dbReference type="InterPro" id="IPR012444">
    <property type="entry name" value="DUF1647"/>
</dbReference>
<dbReference type="PANTHER" id="PTHR31389:SF4">
    <property type="entry name" value="LD39211P"/>
    <property type="match status" value="1"/>
</dbReference>